<evidence type="ECO:0000313" key="1">
    <source>
        <dbReference type="EMBL" id="MBB3192454.1"/>
    </source>
</evidence>
<dbReference type="RefSeq" id="WP_183328096.1">
    <property type="nucleotide sequence ID" value="NZ_JACHXP010000030.1"/>
</dbReference>
<evidence type="ECO:0000313" key="2">
    <source>
        <dbReference type="Proteomes" id="UP000547614"/>
    </source>
</evidence>
<protein>
    <recommendedName>
        <fullName evidence="3">DUF1861 family protein</fullName>
    </recommendedName>
</protein>
<gene>
    <name evidence="1" type="ORF">FHR94_003749</name>
</gene>
<proteinExistence type="predicted"/>
<dbReference type="Proteomes" id="UP000547614">
    <property type="component" value="Unassembled WGS sequence"/>
</dbReference>
<evidence type="ECO:0008006" key="3">
    <source>
        <dbReference type="Google" id="ProtNLM"/>
    </source>
</evidence>
<sequence>MLHARILQQGTVHCFPAGLRDDRGRLVNAEVSAVAFDGQRLLMASDKPIPGEERSAVFALPLTPEGPDDTRLRYFTEPLIKQAVKYEDFALTADGRHVLATTGFDRIDDASHALNDYNHLLIWPLGEPQKVQVVDPDPRDGVEGSLELRDKLNAAIGFPYYKIEGLAAIPGKHGDGLLLFGIREQGQAHDDFTYVSRLVGAHYQISDSGNLVLIDAMRECYAFDPGHHPGVRFACGLSSLEYDPYHARLYLLTSFEVEQGGEVHIGGYLWEMSLDDFHAGARPTLVTTPEGLPLEFEHKAEGLAVLDHDRLFVAYDNDRHLGLGTVDERDERHACEAPYTILEMTSG</sequence>
<reference evidence="1 2" key="1">
    <citation type="submission" date="2020-08" db="EMBL/GenBank/DDBJ databases">
        <title>Genomic Encyclopedia of Type Strains, Phase III (KMG-III): the genomes of soil and plant-associated and newly described type strains.</title>
        <authorList>
            <person name="Whitman W."/>
        </authorList>
    </citation>
    <scope>NUCLEOTIDE SEQUENCE [LARGE SCALE GENOMIC DNA]</scope>
    <source>
        <strain evidence="1 2">CECT 7282</strain>
    </source>
</reference>
<organism evidence="1 2">
    <name type="scientific">Halomonas cerina</name>
    <dbReference type="NCBI Taxonomy" id="447424"/>
    <lineage>
        <taxon>Bacteria</taxon>
        <taxon>Pseudomonadati</taxon>
        <taxon>Pseudomonadota</taxon>
        <taxon>Gammaproteobacteria</taxon>
        <taxon>Oceanospirillales</taxon>
        <taxon>Halomonadaceae</taxon>
        <taxon>Halomonas</taxon>
    </lineage>
</organism>
<dbReference type="AlphaFoldDB" id="A0A839VIP7"/>
<keyword evidence="2" id="KW-1185">Reference proteome</keyword>
<dbReference type="EMBL" id="JACHXP010000030">
    <property type="protein sequence ID" value="MBB3192454.1"/>
    <property type="molecule type" value="Genomic_DNA"/>
</dbReference>
<name>A0A839VIP7_9GAMM</name>
<comment type="caution">
    <text evidence="1">The sequence shown here is derived from an EMBL/GenBank/DDBJ whole genome shotgun (WGS) entry which is preliminary data.</text>
</comment>
<accession>A0A839VIP7</accession>